<dbReference type="Pfam" id="PF08766">
    <property type="entry name" value="DEK_C"/>
    <property type="match status" value="1"/>
</dbReference>
<dbReference type="InterPro" id="IPR014876">
    <property type="entry name" value="DEK_C"/>
</dbReference>
<dbReference type="AlphaFoldDB" id="A0AAD5XXN7"/>
<dbReference type="PANTHER" id="PTHR13468:SF1">
    <property type="entry name" value="PROTEIN DEK"/>
    <property type="match status" value="1"/>
</dbReference>
<proteinExistence type="predicted"/>
<dbReference type="PROSITE" id="PS51998">
    <property type="entry name" value="DEK_C"/>
    <property type="match status" value="1"/>
</dbReference>
<dbReference type="PANTHER" id="PTHR13468">
    <property type="entry name" value="DEK PROTEIN"/>
    <property type="match status" value="1"/>
</dbReference>
<dbReference type="InterPro" id="IPR044198">
    <property type="entry name" value="DEK"/>
</dbReference>
<dbReference type="GO" id="GO:0042393">
    <property type="term" value="F:histone binding"/>
    <property type="evidence" value="ECO:0007669"/>
    <property type="project" value="TreeGrafter"/>
</dbReference>
<evidence type="ECO:0000256" key="3">
    <source>
        <dbReference type="ARBA" id="ARBA00023125"/>
    </source>
</evidence>
<feature type="compositionally biased region" description="Low complexity" evidence="5">
    <location>
        <begin position="405"/>
        <end position="420"/>
    </location>
</feature>
<dbReference type="GO" id="GO:2000779">
    <property type="term" value="P:regulation of double-strand break repair"/>
    <property type="evidence" value="ECO:0007669"/>
    <property type="project" value="TreeGrafter"/>
</dbReference>
<feature type="region of interest" description="Disordered" evidence="5">
    <location>
        <begin position="394"/>
        <end position="425"/>
    </location>
</feature>
<evidence type="ECO:0000256" key="4">
    <source>
        <dbReference type="ARBA" id="ARBA00023242"/>
    </source>
</evidence>
<dbReference type="GO" id="GO:0006325">
    <property type="term" value="P:chromatin organization"/>
    <property type="evidence" value="ECO:0007669"/>
    <property type="project" value="UniProtKB-KW"/>
</dbReference>
<keyword evidence="2" id="KW-0156">Chromatin regulator</keyword>
<dbReference type="Proteomes" id="UP001211065">
    <property type="component" value="Unassembled WGS sequence"/>
</dbReference>
<feature type="region of interest" description="Disordered" evidence="5">
    <location>
        <begin position="444"/>
        <end position="465"/>
    </location>
</feature>
<accession>A0AAD5XXN7</accession>
<dbReference type="GO" id="GO:0003677">
    <property type="term" value="F:DNA binding"/>
    <property type="evidence" value="ECO:0007669"/>
    <property type="project" value="UniProtKB-KW"/>
</dbReference>
<evidence type="ECO:0000256" key="1">
    <source>
        <dbReference type="ARBA" id="ARBA00004123"/>
    </source>
</evidence>
<evidence type="ECO:0000259" key="6">
    <source>
        <dbReference type="PROSITE" id="PS51998"/>
    </source>
</evidence>
<comment type="subcellular location">
    <subcellularLocation>
        <location evidence="1">Nucleus</location>
    </subcellularLocation>
</comment>
<evidence type="ECO:0000256" key="2">
    <source>
        <dbReference type="ARBA" id="ARBA00022853"/>
    </source>
</evidence>
<keyword evidence="4" id="KW-0539">Nucleus</keyword>
<dbReference type="GO" id="GO:0005634">
    <property type="term" value="C:nucleus"/>
    <property type="evidence" value="ECO:0007669"/>
    <property type="project" value="UniProtKB-SubCell"/>
</dbReference>
<comment type="caution">
    <text evidence="7">The sequence shown here is derived from an EMBL/GenBank/DDBJ whole genome shotgun (WGS) entry which is preliminary data.</text>
</comment>
<reference evidence="7" key="1">
    <citation type="submission" date="2020-05" db="EMBL/GenBank/DDBJ databases">
        <title>Phylogenomic resolution of chytrid fungi.</title>
        <authorList>
            <person name="Stajich J.E."/>
            <person name="Amses K."/>
            <person name="Simmons R."/>
            <person name="Seto K."/>
            <person name="Myers J."/>
            <person name="Bonds A."/>
            <person name="Quandt C.A."/>
            <person name="Barry K."/>
            <person name="Liu P."/>
            <person name="Grigoriev I."/>
            <person name="Longcore J.E."/>
            <person name="James T.Y."/>
        </authorList>
    </citation>
    <scope>NUCLEOTIDE SEQUENCE</scope>
    <source>
        <strain evidence="7">JEL0476</strain>
    </source>
</reference>
<sequence>MEQPAEVTEVFANEIEQNIESCSSLLPIKRKPGRPKIILDLKNEKNITPASVITESSTPQEEKKLAGRGKKSFQNSNLVINMVQSEIVPISGSKRARTSVQRLEYDDFRKNITLFSNGIGTSFRDIKQICKNIQEEKFEKVFKSLYTTLFGGKVSQKNFRSDLLKFNGIDQEKNDKDVNSILTKLRSWTFANLKLLCKALSIDKSGESEKYDVDTSDEEFFAGVHSSHSDQNLNNLKLTGYDLFLKEKLIMDPMEITAPVKEDNLYLWNLLTADEKAEFEAKVSSLKKRPGRPRLKEQIDPINISTVTNEKPPTTNSPSRRISIRIKTTPNYVLPELENANANSFSGKSKSLNEIHETVDNSEHKQEKCEFIAKQTPSTYAPLRNSPFLLNEKEENVNDGSPQGSKSQSTLSVSQSVTPSKRSVRARTVSKNIPFYYEPDEEEEDEFENNFENSPKKKQIKMDEKTNQKNFLSSSIQKEEHFRRRKLSYHNLFPDDDEIVEAIHFLLVNDDLCNLSINSVCYKLESIFKYEMKLKKPFIRDSVDYFLVNG</sequence>
<evidence type="ECO:0000313" key="8">
    <source>
        <dbReference type="Proteomes" id="UP001211065"/>
    </source>
</evidence>
<dbReference type="Gene3D" id="1.10.10.60">
    <property type="entry name" value="Homeodomain-like"/>
    <property type="match status" value="1"/>
</dbReference>
<feature type="domain" description="DEK-C" evidence="6">
    <location>
        <begin position="493"/>
        <end position="548"/>
    </location>
</feature>
<protein>
    <recommendedName>
        <fullName evidence="6">DEK-C domain-containing protein</fullName>
    </recommendedName>
</protein>
<gene>
    <name evidence="7" type="ORF">HK099_008233</name>
</gene>
<name>A0AAD5XXN7_9FUNG</name>
<evidence type="ECO:0000313" key="7">
    <source>
        <dbReference type="EMBL" id="KAJ3224552.1"/>
    </source>
</evidence>
<keyword evidence="8" id="KW-1185">Reference proteome</keyword>
<dbReference type="SUPFAM" id="SSF109715">
    <property type="entry name" value="DEK C-terminal domain"/>
    <property type="match status" value="1"/>
</dbReference>
<dbReference type="EMBL" id="JADGJW010000089">
    <property type="protein sequence ID" value="KAJ3224552.1"/>
    <property type="molecule type" value="Genomic_DNA"/>
</dbReference>
<keyword evidence="3" id="KW-0238">DNA-binding</keyword>
<evidence type="ECO:0000256" key="5">
    <source>
        <dbReference type="SAM" id="MobiDB-lite"/>
    </source>
</evidence>
<organism evidence="7 8">
    <name type="scientific">Clydaea vesicula</name>
    <dbReference type="NCBI Taxonomy" id="447962"/>
    <lineage>
        <taxon>Eukaryota</taxon>
        <taxon>Fungi</taxon>
        <taxon>Fungi incertae sedis</taxon>
        <taxon>Chytridiomycota</taxon>
        <taxon>Chytridiomycota incertae sedis</taxon>
        <taxon>Chytridiomycetes</taxon>
        <taxon>Lobulomycetales</taxon>
        <taxon>Lobulomycetaceae</taxon>
        <taxon>Clydaea</taxon>
    </lineage>
</organism>